<feature type="region of interest" description="Disordered" evidence="1">
    <location>
        <begin position="79"/>
        <end position="116"/>
    </location>
</feature>
<dbReference type="EMBL" id="QOIP01000009">
    <property type="protein sequence ID" value="RLU18838.1"/>
    <property type="molecule type" value="Genomic_DNA"/>
</dbReference>
<accession>A0A3L8DG18</accession>
<comment type="caution">
    <text evidence="2">The sequence shown here is derived from an EMBL/GenBank/DDBJ whole genome shotgun (WGS) entry which is preliminary data.</text>
</comment>
<name>A0A3L8DG18_OOCBI</name>
<proteinExistence type="predicted"/>
<evidence type="ECO:0000256" key="1">
    <source>
        <dbReference type="SAM" id="MobiDB-lite"/>
    </source>
</evidence>
<reference evidence="2" key="1">
    <citation type="journal article" date="2018" name="Genome Res.">
        <title>The genomic architecture and molecular evolution of ant odorant receptors.</title>
        <authorList>
            <person name="McKenzie S.K."/>
            <person name="Kronauer D.J.C."/>
        </authorList>
    </citation>
    <scope>NUCLEOTIDE SEQUENCE [LARGE SCALE GENOMIC DNA]</scope>
    <source>
        <strain evidence="2">Clonal line C1</strain>
    </source>
</reference>
<evidence type="ECO:0000313" key="2">
    <source>
        <dbReference type="EMBL" id="RLU18838.1"/>
    </source>
</evidence>
<protein>
    <submittedName>
        <fullName evidence="2">Uncharacterized protein</fullName>
    </submittedName>
</protein>
<sequence length="129" mass="14567">MPTGDPVRFIDSGSGASIARRAVKTTLKNLKRWCTRLRLGATSHVVVVVVVVDLKSDRQTHSDGTTKFSHDGRTLLITKIDQEEERHRADENLENELRESLASNGQSKTYRGDEDNCDYLLDDQQLGRR</sequence>
<dbReference type="AlphaFoldDB" id="A0A3L8DG18"/>
<dbReference type="Proteomes" id="UP000279307">
    <property type="component" value="Chromosome 9"/>
</dbReference>
<reference evidence="2" key="2">
    <citation type="submission" date="2018-07" db="EMBL/GenBank/DDBJ databases">
        <authorList>
            <person name="Mckenzie S.K."/>
            <person name="Kronauer D.J.C."/>
        </authorList>
    </citation>
    <scope>NUCLEOTIDE SEQUENCE</scope>
    <source>
        <strain evidence="2">Clonal line C1</strain>
    </source>
</reference>
<gene>
    <name evidence="2" type="ORF">DMN91_009195</name>
</gene>
<organism evidence="2">
    <name type="scientific">Ooceraea biroi</name>
    <name type="common">Clonal raider ant</name>
    <name type="synonym">Cerapachys biroi</name>
    <dbReference type="NCBI Taxonomy" id="2015173"/>
    <lineage>
        <taxon>Eukaryota</taxon>
        <taxon>Metazoa</taxon>
        <taxon>Ecdysozoa</taxon>
        <taxon>Arthropoda</taxon>
        <taxon>Hexapoda</taxon>
        <taxon>Insecta</taxon>
        <taxon>Pterygota</taxon>
        <taxon>Neoptera</taxon>
        <taxon>Endopterygota</taxon>
        <taxon>Hymenoptera</taxon>
        <taxon>Apocrita</taxon>
        <taxon>Aculeata</taxon>
        <taxon>Formicoidea</taxon>
        <taxon>Formicidae</taxon>
        <taxon>Dorylinae</taxon>
        <taxon>Ooceraea</taxon>
    </lineage>
</organism>
<feature type="compositionally biased region" description="Basic and acidic residues" evidence="1">
    <location>
        <begin position="80"/>
        <end position="99"/>
    </location>
</feature>